<dbReference type="PANTHER" id="PTHR11777:SF9">
    <property type="entry name" value="ALANINE--TRNA LIGASE, CYTOPLASMIC"/>
    <property type="match status" value="1"/>
</dbReference>
<keyword evidence="4" id="KW-0820">tRNA-binding</keyword>
<keyword evidence="12 16" id="KW-0030">Aminoacyl-tRNA synthetase</keyword>
<dbReference type="GO" id="GO:0046872">
    <property type="term" value="F:metal ion binding"/>
    <property type="evidence" value="ECO:0007669"/>
    <property type="project" value="UniProtKB-KW"/>
</dbReference>
<organism evidence="16 17">
    <name type="scientific">Mycetomoellerius zeteki</name>
    <dbReference type="NCBI Taxonomy" id="64791"/>
    <lineage>
        <taxon>Eukaryota</taxon>
        <taxon>Metazoa</taxon>
        <taxon>Ecdysozoa</taxon>
        <taxon>Arthropoda</taxon>
        <taxon>Hexapoda</taxon>
        <taxon>Insecta</taxon>
        <taxon>Pterygota</taxon>
        <taxon>Neoptera</taxon>
        <taxon>Endopterygota</taxon>
        <taxon>Hymenoptera</taxon>
        <taxon>Apocrita</taxon>
        <taxon>Aculeata</taxon>
        <taxon>Formicoidea</taxon>
        <taxon>Formicidae</taxon>
        <taxon>Myrmicinae</taxon>
        <taxon>Mycetomoellerius</taxon>
    </lineage>
</organism>
<name>A0A151WX43_9HYME</name>
<dbReference type="Proteomes" id="UP000075809">
    <property type="component" value="Unassembled WGS sequence"/>
</dbReference>
<dbReference type="GO" id="GO:0000049">
    <property type="term" value="F:tRNA binding"/>
    <property type="evidence" value="ECO:0007669"/>
    <property type="project" value="UniProtKB-KW"/>
</dbReference>
<dbReference type="FunFam" id="3.30.930.10:FF:000011">
    <property type="entry name" value="Alanine--tRNA ligase, cytoplasmic"/>
    <property type="match status" value="1"/>
</dbReference>
<evidence type="ECO:0000256" key="13">
    <source>
        <dbReference type="ARBA" id="ARBA00032577"/>
    </source>
</evidence>
<dbReference type="GO" id="GO:0006419">
    <property type="term" value="P:alanyl-tRNA aminoacylation"/>
    <property type="evidence" value="ECO:0007669"/>
    <property type="project" value="InterPro"/>
</dbReference>
<protein>
    <recommendedName>
        <fullName evidence="3">Alanine--tRNA ligase</fullName>
        <ecNumber evidence="2">6.1.1.7</ecNumber>
    </recommendedName>
    <alternativeName>
        <fullName evidence="13">Alanyl-tRNA synthetase</fullName>
    </alternativeName>
</protein>
<dbReference type="InterPro" id="IPR045864">
    <property type="entry name" value="aa-tRNA-synth_II/BPL/LPL"/>
</dbReference>
<evidence type="ECO:0000313" key="17">
    <source>
        <dbReference type="Proteomes" id="UP000075809"/>
    </source>
</evidence>
<keyword evidence="8" id="KW-0862">Zinc</keyword>
<dbReference type="InterPro" id="IPR050058">
    <property type="entry name" value="Ala-tRNA_ligase"/>
</dbReference>
<evidence type="ECO:0000256" key="2">
    <source>
        <dbReference type="ARBA" id="ARBA00013168"/>
    </source>
</evidence>
<evidence type="ECO:0000256" key="14">
    <source>
        <dbReference type="ARBA" id="ARBA00048300"/>
    </source>
</evidence>
<evidence type="ECO:0000256" key="1">
    <source>
        <dbReference type="ARBA" id="ARBA00008429"/>
    </source>
</evidence>
<dbReference type="InterPro" id="IPR018163">
    <property type="entry name" value="Thr/Ala-tRNA-synth_IIc_edit"/>
</dbReference>
<dbReference type="EC" id="6.1.1.7" evidence="2"/>
<keyword evidence="5" id="KW-0436">Ligase</keyword>
<dbReference type="STRING" id="64791.A0A151WX43"/>
<dbReference type="SUPFAM" id="SSF101353">
    <property type="entry name" value="Putative anticodon-binding domain of alanyl-tRNA synthetase (AlaRS)"/>
    <property type="match status" value="1"/>
</dbReference>
<dbReference type="Pfam" id="PF01411">
    <property type="entry name" value="tRNA-synt_2c"/>
    <property type="match status" value="2"/>
</dbReference>
<comment type="similarity">
    <text evidence="1">Belongs to the class-II aminoacyl-tRNA synthetase family. Alax-L subfamily.</text>
</comment>
<evidence type="ECO:0000259" key="15">
    <source>
        <dbReference type="PROSITE" id="PS50860"/>
    </source>
</evidence>
<dbReference type="InterPro" id="IPR009000">
    <property type="entry name" value="Transl_B-barrel_sf"/>
</dbReference>
<sequence length="1095" mass="124916">MIFLKLIRPYSQFTNNKPANLIRNEFLDYFTKDLKHSFIRSSPVSPITDHSLAFINAGMNQFKGIFLDYYKPPVTKVANSQKCIRVGGKHNDLSVVGKDSYHHTFFEMLGNWSFGDYFKEDACSYAWNLLTNVYGIPTEYLYVTYFGGNEELGMNPDLECKDIWLRLGLPECKVLPFGMRDNFWEMGVSGPCGPCTEIHIDYMKRSTNQAERVNKGYADLMELWNIVFIQCERLTNGCIVPLPNHHVDTGMGLERLVTFLQGKKSNYDTDLFQPLFDAIRKHSNAPEYKGTFDDDTGKTMVTELPLDYGYRILADHARMITVALADDMLPEQHPKLRKVLRHAIDIGEKIFRKSGIVSELACNVADNLGVTYPELHTNLKQVQRIIDFEEDLFKKLRNTSGKMWNKMIKTRPELIAITDWMASGLVDGYKDLQSMLKELRKTNVLPGTVAFKLYDTYGLNSETIAELAQIECLYFDEIDFEKQLDNRKYQSRIGLDKHSVVISEESLGILKKNHVPKTDDSFKYNYTYNGNTYEFPVFSSKLIGIIVNDELVASKNYSDIIKTNNTNKIVVNIDEILNSTDNIGIILDKTICYSLEGGQVSDKGNICIKNLLFNIDNVRKVNGYVIHSGHFAKTDLPISELHLQIDDDCLVNIESNIRIGAMKHHTAAHLLNAALKQVMQVIYQRGCTVSMDSLKLQFNSLGEQLTLKQMEAIEASVNNVIQSRAVTTVQTVNSLELLKQNDVTLIPGEIYPYTDIKIVEINTDDLKAKETCCGTHVHNTGVLQHFCFLTYTSKGAMKRTVKAVVGPGALSMKQAGENLCQRIAELEDVLRSGKFIYELFNTELNQIKQEINNQDVQVPLPYLVKEKCLTQLENLSKTAWLREKEIEKDSITREIIDATDSSCFIVYCLNKNPTYLSLHEVASLFSEMPILILSCTNGFVKARCSMPQEIASSAFNAQTWMNIILQIFNAEYGPIKGFKPMLVASMKSTKVSQDFQIRMEEAITEATKFAFAHVRRRLYMPRIKLLESRPLCCMKQYMWPLHSHTLRHMPREPSQYLWRHELLSQIGDYFTSSIRHRAAASVYFFATSLNDSSLR</sequence>
<keyword evidence="17" id="KW-1185">Reference proteome</keyword>
<evidence type="ECO:0000256" key="3">
    <source>
        <dbReference type="ARBA" id="ARBA00017959"/>
    </source>
</evidence>
<dbReference type="NCBIfam" id="TIGR00344">
    <property type="entry name" value="alaS"/>
    <property type="match status" value="1"/>
</dbReference>
<gene>
    <name evidence="16" type="ORF">ALC60_08369</name>
</gene>
<evidence type="ECO:0000256" key="11">
    <source>
        <dbReference type="ARBA" id="ARBA00022917"/>
    </source>
</evidence>
<dbReference type="CDD" id="cd00673">
    <property type="entry name" value="AlaRS_core"/>
    <property type="match status" value="1"/>
</dbReference>
<accession>A0A151WX43</accession>
<dbReference type="GO" id="GO:0005524">
    <property type="term" value="F:ATP binding"/>
    <property type="evidence" value="ECO:0007669"/>
    <property type="project" value="UniProtKB-KW"/>
</dbReference>
<keyword evidence="11" id="KW-0648">Protein biosynthesis</keyword>
<dbReference type="PANTHER" id="PTHR11777">
    <property type="entry name" value="ALANYL-TRNA SYNTHETASE"/>
    <property type="match status" value="1"/>
</dbReference>
<comment type="catalytic activity">
    <reaction evidence="14">
        <text>tRNA(Ala) + L-alanine + ATP = L-alanyl-tRNA(Ala) + AMP + diphosphate</text>
        <dbReference type="Rhea" id="RHEA:12540"/>
        <dbReference type="Rhea" id="RHEA-COMP:9657"/>
        <dbReference type="Rhea" id="RHEA-COMP:9923"/>
        <dbReference type="ChEBI" id="CHEBI:30616"/>
        <dbReference type="ChEBI" id="CHEBI:33019"/>
        <dbReference type="ChEBI" id="CHEBI:57972"/>
        <dbReference type="ChEBI" id="CHEBI:78442"/>
        <dbReference type="ChEBI" id="CHEBI:78497"/>
        <dbReference type="ChEBI" id="CHEBI:456215"/>
        <dbReference type="EC" id="6.1.1.7"/>
    </reaction>
</comment>
<reference evidence="16 17" key="1">
    <citation type="submission" date="2015-09" db="EMBL/GenBank/DDBJ databases">
        <title>Trachymyrmex zeteki WGS genome.</title>
        <authorList>
            <person name="Nygaard S."/>
            <person name="Hu H."/>
            <person name="Boomsma J."/>
            <person name="Zhang G."/>
        </authorList>
    </citation>
    <scope>NUCLEOTIDE SEQUENCE [LARGE SCALE GENOMIC DNA]</scope>
    <source>
        <strain evidence="16">Tzet28-1</strain>
        <tissue evidence="16">Whole body</tissue>
    </source>
</reference>
<keyword evidence="6" id="KW-0479">Metal-binding</keyword>
<keyword evidence="7" id="KW-0547">Nucleotide-binding</keyword>
<evidence type="ECO:0000313" key="16">
    <source>
        <dbReference type="EMBL" id="KYQ52509.1"/>
    </source>
</evidence>
<dbReference type="SUPFAM" id="SSF55186">
    <property type="entry name" value="ThrRS/AlaRS common domain"/>
    <property type="match status" value="1"/>
</dbReference>
<dbReference type="SUPFAM" id="SSF50447">
    <property type="entry name" value="Translation proteins"/>
    <property type="match status" value="1"/>
</dbReference>
<feature type="domain" description="Alanyl-transfer RNA synthetases family profile" evidence="15">
    <location>
        <begin position="17"/>
        <end position="815"/>
    </location>
</feature>
<dbReference type="InterPro" id="IPR018162">
    <property type="entry name" value="Ala-tRNA-ligase_IIc_anticod-bd"/>
</dbReference>
<dbReference type="GO" id="GO:0005739">
    <property type="term" value="C:mitochondrion"/>
    <property type="evidence" value="ECO:0007669"/>
    <property type="project" value="TreeGrafter"/>
</dbReference>
<dbReference type="PRINTS" id="PR00980">
    <property type="entry name" value="TRNASYNTHALA"/>
</dbReference>
<evidence type="ECO:0000256" key="10">
    <source>
        <dbReference type="ARBA" id="ARBA00022884"/>
    </source>
</evidence>
<dbReference type="Gene3D" id="2.40.30.130">
    <property type="match status" value="1"/>
</dbReference>
<evidence type="ECO:0000256" key="9">
    <source>
        <dbReference type="ARBA" id="ARBA00022840"/>
    </source>
</evidence>
<dbReference type="GO" id="GO:0002161">
    <property type="term" value="F:aminoacyl-tRNA deacylase activity"/>
    <property type="evidence" value="ECO:0007669"/>
    <property type="project" value="TreeGrafter"/>
</dbReference>
<evidence type="ECO:0000256" key="12">
    <source>
        <dbReference type="ARBA" id="ARBA00023146"/>
    </source>
</evidence>
<dbReference type="SUPFAM" id="SSF55681">
    <property type="entry name" value="Class II aaRS and biotin synthetases"/>
    <property type="match status" value="1"/>
</dbReference>
<evidence type="ECO:0000256" key="5">
    <source>
        <dbReference type="ARBA" id="ARBA00022598"/>
    </source>
</evidence>
<dbReference type="Pfam" id="PF07973">
    <property type="entry name" value="tRNA_SAD"/>
    <property type="match status" value="1"/>
</dbReference>
<dbReference type="EMBL" id="KQ982668">
    <property type="protein sequence ID" value="KYQ52509.1"/>
    <property type="molecule type" value="Genomic_DNA"/>
</dbReference>
<dbReference type="AlphaFoldDB" id="A0A151WX43"/>
<evidence type="ECO:0000256" key="8">
    <source>
        <dbReference type="ARBA" id="ARBA00022833"/>
    </source>
</evidence>
<dbReference type="PROSITE" id="PS50860">
    <property type="entry name" value="AA_TRNA_LIGASE_II_ALA"/>
    <property type="match status" value="1"/>
</dbReference>
<dbReference type="Gene3D" id="3.30.980.10">
    <property type="entry name" value="Threonyl-trna Synthetase, Chain A, domain 2"/>
    <property type="match status" value="1"/>
</dbReference>
<dbReference type="InterPro" id="IPR018165">
    <property type="entry name" value="Ala-tRNA-synth_IIc_core"/>
</dbReference>
<dbReference type="InterPro" id="IPR002318">
    <property type="entry name" value="Ala-tRNA-lgiase_IIc"/>
</dbReference>
<dbReference type="GO" id="GO:0004813">
    <property type="term" value="F:alanine-tRNA ligase activity"/>
    <property type="evidence" value="ECO:0007669"/>
    <property type="project" value="UniProtKB-EC"/>
</dbReference>
<dbReference type="InterPro" id="IPR018164">
    <property type="entry name" value="Ala-tRNA-synth_IIc_N"/>
</dbReference>
<keyword evidence="9" id="KW-0067">ATP-binding</keyword>
<keyword evidence="10" id="KW-0694">RNA-binding</keyword>
<dbReference type="Gene3D" id="3.30.930.10">
    <property type="entry name" value="Bira Bifunctional Protein, Domain 2"/>
    <property type="match status" value="1"/>
</dbReference>
<evidence type="ECO:0000256" key="4">
    <source>
        <dbReference type="ARBA" id="ARBA00022555"/>
    </source>
</evidence>
<proteinExistence type="inferred from homology"/>
<dbReference type="InterPro" id="IPR012947">
    <property type="entry name" value="tRNA_SAD"/>
</dbReference>
<evidence type="ECO:0000256" key="6">
    <source>
        <dbReference type="ARBA" id="ARBA00022723"/>
    </source>
</evidence>
<evidence type="ECO:0000256" key="7">
    <source>
        <dbReference type="ARBA" id="ARBA00022741"/>
    </source>
</evidence>